<dbReference type="GO" id="GO:1990112">
    <property type="term" value="C:RQC complex"/>
    <property type="evidence" value="ECO:0007669"/>
    <property type="project" value="TreeGrafter"/>
</dbReference>
<feature type="compositionally biased region" description="Low complexity" evidence="1">
    <location>
        <begin position="619"/>
        <end position="629"/>
    </location>
</feature>
<dbReference type="InterPro" id="IPR006994">
    <property type="entry name" value="TCF25/Rqc1"/>
</dbReference>
<dbReference type="WBParaSite" id="sdigi.contig80.g3827.t1">
    <property type="protein sequence ID" value="sdigi.contig80.g3827.t1"/>
    <property type="gene ID" value="sdigi.contig80.g3827"/>
</dbReference>
<evidence type="ECO:0000256" key="1">
    <source>
        <dbReference type="SAM" id="MobiDB-lite"/>
    </source>
</evidence>
<feature type="region of interest" description="Disordered" evidence="1">
    <location>
        <begin position="80"/>
        <end position="124"/>
    </location>
</feature>
<keyword evidence="2" id="KW-1185">Reference proteome</keyword>
<dbReference type="AlphaFoldDB" id="A0A915Q5I6"/>
<dbReference type="Pfam" id="PF04910">
    <property type="entry name" value="Tcf25"/>
    <property type="match status" value="1"/>
</dbReference>
<accession>A0A915Q5I6</accession>
<feature type="region of interest" description="Disordered" evidence="1">
    <location>
        <begin position="45"/>
        <end position="64"/>
    </location>
</feature>
<feature type="compositionally biased region" description="Basic residues" evidence="1">
    <location>
        <begin position="105"/>
        <end position="116"/>
    </location>
</feature>
<name>A0A915Q5I6_9BILA</name>
<protein>
    <submittedName>
        <fullName evidence="3">Transcription factor 25</fullName>
    </submittedName>
</protein>
<proteinExistence type="predicted"/>
<feature type="region of interest" description="Disordered" evidence="1">
    <location>
        <begin position="619"/>
        <end position="650"/>
    </location>
</feature>
<reference evidence="3" key="1">
    <citation type="submission" date="2022-11" db="UniProtKB">
        <authorList>
            <consortium name="WormBaseParasite"/>
        </authorList>
    </citation>
    <scope>IDENTIFICATION</scope>
</reference>
<dbReference type="PANTHER" id="PTHR22684">
    <property type="entry name" value="NULP1-RELATED"/>
    <property type="match status" value="1"/>
</dbReference>
<dbReference type="PANTHER" id="PTHR22684:SF0">
    <property type="entry name" value="RIBOSOME QUALITY CONTROL COMPLEX SUBUNIT TCF25"/>
    <property type="match status" value="1"/>
</dbReference>
<evidence type="ECO:0000313" key="2">
    <source>
        <dbReference type="Proteomes" id="UP000887581"/>
    </source>
</evidence>
<sequence>MNAKTRLEETVQIGLFGTGHACIYGYIVIMSTKHLRRYLQEKKLAGVEKSPDEKDEESFQSADKAKSDTFVCNRYEFLEESGEGEDESSGPVEEAPLERRPEKKTVKKKKKGKKKVHCTDTNNDLEDLDNLPNEALIRKDRDLVFEKDLFKVDSRMLNVESELRSILGRRSTDTSQRGRTVFGKIVKKKPTWPEIKNVGLSMELDCIEDDIFWFKFSHHAFYRELQQTFWIASESLDHNLISNILAHCPYHLDSLLIMAELLRQQEDYQFSRDLIERGLFCCESVFAPRFQLSNFNHRIDYVNFENRAFYLLLHRHLRNLIDRHCFKTALHVARLIYRLDPVSDPLAIMLTIDSVALKAREYNYLILLYNTLKDSKNLDRLPNFAYSIALAYFFLFCENGRVEDKEIADLMIASAIRHFPTVLLKLLDAMNVQPDPAIENNQYMSIVAHERESEGIKLLTSIYLKLSSSIWLEDPSVLPWLEGITTATVSSFNNFKEELTKWEKLRKTCYVGIPRNIERHAYLWEVTRNAEWILSDPAPPYNGRMMYTRIVDTPRPDSFLSGLLHSVWPDYDQGQHLNASIEELLNVLRGMFVSEASATNDGDLDGSNREENNREAVNEVNNGGVEEGAMQQEHRADGDDDAQAGFAGMR</sequence>
<evidence type="ECO:0000313" key="3">
    <source>
        <dbReference type="WBParaSite" id="sdigi.contig80.g3827.t1"/>
    </source>
</evidence>
<organism evidence="2 3">
    <name type="scientific">Setaria digitata</name>
    <dbReference type="NCBI Taxonomy" id="48799"/>
    <lineage>
        <taxon>Eukaryota</taxon>
        <taxon>Metazoa</taxon>
        <taxon>Ecdysozoa</taxon>
        <taxon>Nematoda</taxon>
        <taxon>Chromadorea</taxon>
        <taxon>Rhabditida</taxon>
        <taxon>Spirurina</taxon>
        <taxon>Spiruromorpha</taxon>
        <taxon>Filarioidea</taxon>
        <taxon>Setariidae</taxon>
        <taxon>Setaria</taxon>
    </lineage>
</organism>
<dbReference type="Proteomes" id="UP000887581">
    <property type="component" value="Unplaced"/>
</dbReference>